<evidence type="ECO:0000259" key="8">
    <source>
        <dbReference type="Pfam" id="PF03061"/>
    </source>
</evidence>
<comment type="similarity">
    <text evidence="4">Belongs to the YigI thioesterase family.</text>
</comment>
<gene>
    <name evidence="9" type="ORF">FLL45_18395</name>
</gene>
<keyword evidence="10" id="KW-1185">Reference proteome</keyword>
<evidence type="ECO:0000256" key="5">
    <source>
        <dbReference type="ARBA" id="ARBA00038894"/>
    </source>
</evidence>
<evidence type="ECO:0000313" key="10">
    <source>
        <dbReference type="Proteomes" id="UP000317839"/>
    </source>
</evidence>
<dbReference type="Pfam" id="PF03061">
    <property type="entry name" value="4HBT"/>
    <property type="match status" value="1"/>
</dbReference>
<evidence type="ECO:0000256" key="6">
    <source>
        <dbReference type="ARBA" id="ARBA00040062"/>
    </source>
</evidence>
<dbReference type="RefSeq" id="WP_142943520.1">
    <property type="nucleotide sequence ID" value="NZ_VIKR01000005.1"/>
</dbReference>
<dbReference type="PANTHER" id="PTHR43240">
    <property type="entry name" value="1,4-DIHYDROXY-2-NAPHTHOYL-COA THIOESTERASE 1"/>
    <property type="match status" value="1"/>
</dbReference>
<dbReference type="SUPFAM" id="SSF54637">
    <property type="entry name" value="Thioesterase/thiol ester dehydrase-isomerase"/>
    <property type="match status" value="1"/>
</dbReference>
<dbReference type="AlphaFoldDB" id="A0A545T4N7"/>
<protein>
    <recommendedName>
        <fullName evidence="6">Medium/long-chain acyl-CoA thioesterase YigI</fullName>
        <ecNumber evidence="5">3.1.2.20</ecNumber>
    </recommendedName>
</protein>
<evidence type="ECO:0000256" key="7">
    <source>
        <dbReference type="ARBA" id="ARBA00048062"/>
    </source>
</evidence>
<reference evidence="9 10" key="1">
    <citation type="submission" date="2019-06" db="EMBL/GenBank/DDBJ databases">
        <title>Draft genome of Aliikangiella marina GYP-15.</title>
        <authorList>
            <person name="Wang G."/>
        </authorList>
    </citation>
    <scope>NUCLEOTIDE SEQUENCE [LARGE SCALE GENOMIC DNA]</scope>
    <source>
        <strain evidence="9 10">GYP-15</strain>
    </source>
</reference>
<feature type="domain" description="Thioesterase" evidence="8">
    <location>
        <begin position="55"/>
        <end position="129"/>
    </location>
</feature>
<evidence type="ECO:0000256" key="1">
    <source>
        <dbReference type="ARBA" id="ARBA00022801"/>
    </source>
</evidence>
<dbReference type="Gene3D" id="3.10.129.10">
    <property type="entry name" value="Hotdog Thioesterase"/>
    <property type="match status" value="1"/>
</dbReference>
<dbReference type="OrthoDB" id="4565299at2"/>
<sequence>MSTSFDPKDPNYAERVSNSFKRQKVMATLNAKLESVAPGEVEISFPYHEDFTQQHGFIHAGISSTILDSACGYAAFSLMPADAAVLSIEFKTNLLSPAKGEKFIAKATVIKPGKTITVTEAKLFAVSGESIKLIASMNGTMMAVFDRPAITQ</sequence>
<dbReference type="InterPro" id="IPR029069">
    <property type="entry name" value="HotDog_dom_sf"/>
</dbReference>
<comment type="catalytic activity">
    <reaction evidence="7">
        <text>a medium-chain fatty acyl-CoA + H2O = a medium-chain fatty acid + CoA + H(+)</text>
        <dbReference type="Rhea" id="RHEA:68184"/>
        <dbReference type="ChEBI" id="CHEBI:15377"/>
        <dbReference type="ChEBI" id="CHEBI:15378"/>
        <dbReference type="ChEBI" id="CHEBI:57287"/>
        <dbReference type="ChEBI" id="CHEBI:59558"/>
        <dbReference type="ChEBI" id="CHEBI:90546"/>
    </reaction>
</comment>
<keyword evidence="1" id="KW-0378">Hydrolase</keyword>
<dbReference type="EMBL" id="VIKR01000005">
    <property type="protein sequence ID" value="TQV72190.1"/>
    <property type="molecule type" value="Genomic_DNA"/>
</dbReference>
<proteinExistence type="inferred from homology"/>
<dbReference type="InterPro" id="IPR006683">
    <property type="entry name" value="Thioestr_dom"/>
</dbReference>
<dbReference type="PANTHER" id="PTHR43240:SF20">
    <property type="entry name" value="MEDIUM_LONG-CHAIN ACYL-COA THIOESTERASE YIGI"/>
    <property type="match status" value="1"/>
</dbReference>
<dbReference type="CDD" id="cd03443">
    <property type="entry name" value="PaaI_thioesterase"/>
    <property type="match status" value="1"/>
</dbReference>
<organism evidence="9 10">
    <name type="scientific">Aliikangiella marina</name>
    <dbReference type="NCBI Taxonomy" id="1712262"/>
    <lineage>
        <taxon>Bacteria</taxon>
        <taxon>Pseudomonadati</taxon>
        <taxon>Pseudomonadota</taxon>
        <taxon>Gammaproteobacteria</taxon>
        <taxon>Oceanospirillales</taxon>
        <taxon>Pleioneaceae</taxon>
        <taxon>Aliikangiella</taxon>
    </lineage>
</organism>
<evidence type="ECO:0000256" key="2">
    <source>
        <dbReference type="ARBA" id="ARBA00035880"/>
    </source>
</evidence>
<evidence type="ECO:0000256" key="3">
    <source>
        <dbReference type="ARBA" id="ARBA00036002"/>
    </source>
</evidence>
<dbReference type="NCBIfam" id="TIGR00369">
    <property type="entry name" value="unchar_dom_1"/>
    <property type="match status" value="1"/>
</dbReference>
<dbReference type="Proteomes" id="UP000317839">
    <property type="component" value="Unassembled WGS sequence"/>
</dbReference>
<accession>A0A545T4N7</accession>
<comment type="catalytic activity">
    <reaction evidence="2">
        <text>a fatty acyl-CoA + H2O = a fatty acid + CoA + H(+)</text>
        <dbReference type="Rhea" id="RHEA:16781"/>
        <dbReference type="ChEBI" id="CHEBI:15377"/>
        <dbReference type="ChEBI" id="CHEBI:15378"/>
        <dbReference type="ChEBI" id="CHEBI:28868"/>
        <dbReference type="ChEBI" id="CHEBI:57287"/>
        <dbReference type="ChEBI" id="CHEBI:77636"/>
        <dbReference type="EC" id="3.1.2.20"/>
    </reaction>
</comment>
<name>A0A545T4N7_9GAMM</name>
<dbReference type="InterPro" id="IPR003736">
    <property type="entry name" value="PAAI_dom"/>
</dbReference>
<dbReference type="GO" id="GO:0047617">
    <property type="term" value="F:fatty acyl-CoA hydrolase activity"/>
    <property type="evidence" value="ECO:0007669"/>
    <property type="project" value="UniProtKB-EC"/>
</dbReference>
<comment type="caution">
    <text evidence="9">The sequence shown here is derived from an EMBL/GenBank/DDBJ whole genome shotgun (WGS) entry which is preliminary data.</text>
</comment>
<comment type="catalytic activity">
    <reaction evidence="3">
        <text>a long-chain fatty acyl-CoA + H2O = a long-chain fatty acid + CoA + H(+)</text>
        <dbReference type="Rhea" id="RHEA:67680"/>
        <dbReference type="ChEBI" id="CHEBI:15377"/>
        <dbReference type="ChEBI" id="CHEBI:15378"/>
        <dbReference type="ChEBI" id="CHEBI:57287"/>
        <dbReference type="ChEBI" id="CHEBI:57560"/>
        <dbReference type="ChEBI" id="CHEBI:83139"/>
    </reaction>
</comment>
<dbReference type="EC" id="3.1.2.20" evidence="5"/>
<evidence type="ECO:0000313" key="9">
    <source>
        <dbReference type="EMBL" id="TQV72190.1"/>
    </source>
</evidence>
<evidence type="ECO:0000256" key="4">
    <source>
        <dbReference type="ARBA" id="ARBA00038381"/>
    </source>
</evidence>